<dbReference type="Gene3D" id="1.10.3720.10">
    <property type="entry name" value="MetI-like"/>
    <property type="match status" value="1"/>
</dbReference>
<feature type="transmembrane region" description="Helical" evidence="9">
    <location>
        <begin position="15"/>
        <end position="37"/>
    </location>
</feature>
<keyword evidence="7 9" id="KW-1133">Transmembrane helix</keyword>
<evidence type="ECO:0000256" key="3">
    <source>
        <dbReference type="ARBA" id="ARBA00022448"/>
    </source>
</evidence>
<evidence type="ECO:0000256" key="2">
    <source>
        <dbReference type="ARBA" id="ARBA00010072"/>
    </source>
</evidence>
<comment type="similarity">
    <text evidence="2">Belongs to the binding-protein-dependent transport system permease family. HisMQ subfamily.</text>
</comment>
<dbReference type="SUPFAM" id="SSF161098">
    <property type="entry name" value="MetI-like"/>
    <property type="match status" value="1"/>
</dbReference>
<sequence length="215" mass="23187">MDAIIENLPLFLRGFWGTLQLLIVSGIGAFIIGVIIAAMRISPVASLRAFATVYTELLRNIPLTLVLFFTANVLPYLDFKPGYMTLAMIGLTAYTSPFVAEAVRSGVNGVPVGQAEAARSIGLTFGQVLTLVVMPQALRMVVPPLINVFIALTKNTSVAGGFFVFELFQTAQQLTNLRGDRVVAILLGVAFFYLIITVPLGLIAGQVEKRVAVLR</sequence>
<proteinExistence type="inferred from homology"/>
<dbReference type="PROSITE" id="PS50928">
    <property type="entry name" value="ABC_TM1"/>
    <property type="match status" value="1"/>
</dbReference>
<dbReference type="InterPro" id="IPR000515">
    <property type="entry name" value="MetI-like"/>
</dbReference>
<gene>
    <name evidence="11" type="ORF">QF206_12340</name>
</gene>
<dbReference type="PANTHER" id="PTHR30614:SF37">
    <property type="entry name" value="AMINO-ACID ABC TRANSPORTER PERMEASE PROTEIN YHDX-RELATED"/>
    <property type="match status" value="1"/>
</dbReference>
<dbReference type="InterPro" id="IPR043429">
    <property type="entry name" value="ArtM/GltK/GlnP/TcyL/YhdX-like"/>
</dbReference>
<feature type="transmembrane region" description="Helical" evidence="9">
    <location>
        <begin position="83"/>
        <end position="100"/>
    </location>
</feature>
<keyword evidence="3 9" id="KW-0813">Transport</keyword>
<feature type="transmembrane region" description="Helical" evidence="9">
    <location>
        <begin position="148"/>
        <end position="170"/>
    </location>
</feature>
<dbReference type="AlphaFoldDB" id="A0AAW6TD56"/>
<evidence type="ECO:0000313" key="12">
    <source>
        <dbReference type="Proteomes" id="UP001321506"/>
    </source>
</evidence>
<feature type="transmembrane region" description="Helical" evidence="9">
    <location>
        <begin position="57"/>
        <end position="77"/>
    </location>
</feature>
<dbReference type="RefSeq" id="WP_281489542.1">
    <property type="nucleotide sequence ID" value="NZ_JASATX010000007.1"/>
</dbReference>
<evidence type="ECO:0000256" key="6">
    <source>
        <dbReference type="ARBA" id="ARBA00022970"/>
    </source>
</evidence>
<evidence type="ECO:0000256" key="5">
    <source>
        <dbReference type="ARBA" id="ARBA00022692"/>
    </source>
</evidence>
<dbReference type="GO" id="GO:0022857">
    <property type="term" value="F:transmembrane transporter activity"/>
    <property type="evidence" value="ECO:0007669"/>
    <property type="project" value="InterPro"/>
</dbReference>
<dbReference type="InterPro" id="IPR035906">
    <property type="entry name" value="MetI-like_sf"/>
</dbReference>
<accession>A0AAW6TD56</accession>
<organism evidence="11 12">
    <name type="scientific">Ruicaihuangia caeni</name>
    <dbReference type="NCBI Taxonomy" id="3042517"/>
    <lineage>
        <taxon>Bacteria</taxon>
        <taxon>Bacillati</taxon>
        <taxon>Actinomycetota</taxon>
        <taxon>Actinomycetes</taxon>
        <taxon>Micrococcales</taxon>
        <taxon>Microbacteriaceae</taxon>
        <taxon>Ruicaihuangia</taxon>
    </lineage>
</organism>
<evidence type="ECO:0000313" key="11">
    <source>
        <dbReference type="EMBL" id="MDI2099753.1"/>
    </source>
</evidence>
<keyword evidence="5 9" id="KW-0812">Transmembrane</keyword>
<keyword evidence="12" id="KW-1185">Reference proteome</keyword>
<comment type="subcellular location">
    <subcellularLocation>
        <location evidence="1 9">Cell membrane</location>
        <topology evidence="1 9">Multi-pass membrane protein</topology>
    </subcellularLocation>
</comment>
<evidence type="ECO:0000256" key="4">
    <source>
        <dbReference type="ARBA" id="ARBA00022475"/>
    </source>
</evidence>
<dbReference type="Pfam" id="PF00528">
    <property type="entry name" value="BPD_transp_1"/>
    <property type="match status" value="1"/>
</dbReference>
<dbReference type="GO" id="GO:0006865">
    <property type="term" value="P:amino acid transport"/>
    <property type="evidence" value="ECO:0007669"/>
    <property type="project" value="UniProtKB-KW"/>
</dbReference>
<comment type="caution">
    <text evidence="11">The sequence shown here is derived from an EMBL/GenBank/DDBJ whole genome shotgun (WGS) entry which is preliminary data.</text>
</comment>
<reference evidence="11 12" key="1">
    <citation type="submission" date="2023-04" db="EMBL/GenBank/DDBJ databases">
        <title>Klugiella caeni sp. nov. isolated from the sludge of biochemical tank.</title>
        <authorList>
            <person name="Geng K."/>
        </authorList>
    </citation>
    <scope>NUCLEOTIDE SEQUENCE [LARGE SCALE GENOMIC DNA]</scope>
    <source>
        <strain evidence="11 12">YN-L-19</strain>
    </source>
</reference>
<dbReference type="Proteomes" id="UP001321506">
    <property type="component" value="Unassembled WGS sequence"/>
</dbReference>
<dbReference type="EMBL" id="JASATX010000007">
    <property type="protein sequence ID" value="MDI2099753.1"/>
    <property type="molecule type" value="Genomic_DNA"/>
</dbReference>
<dbReference type="InterPro" id="IPR010065">
    <property type="entry name" value="AA_ABC_transptr_permease_3TM"/>
</dbReference>
<evidence type="ECO:0000256" key="7">
    <source>
        <dbReference type="ARBA" id="ARBA00022989"/>
    </source>
</evidence>
<evidence type="ECO:0000259" key="10">
    <source>
        <dbReference type="PROSITE" id="PS50928"/>
    </source>
</evidence>
<feature type="transmembrane region" description="Helical" evidence="9">
    <location>
        <begin position="182"/>
        <end position="205"/>
    </location>
</feature>
<keyword evidence="4" id="KW-1003">Cell membrane</keyword>
<evidence type="ECO:0000256" key="1">
    <source>
        <dbReference type="ARBA" id="ARBA00004651"/>
    </source>
</evidence>
<dbReference type="GO" id="GO:0043190">
    <property type="term" value="C:ATP-binding cassette (ABC) transporter complex"/>
    <property type="evidence" value="ECO:0007669"/>
    <property type="project" value="InterPro"/>
</dbReference>
<keyword evidence="8 9" id="KW-0472">Membrane</keyword>
<name>A0AAW6TD56_9MICO</name>
<evidence type="ECO:0000256" key="9">
    <source>
        <dbReference type="RuleBase" id="RU363032"/>
    </source>
</evidence>
<evidence type="ECO:0000256" key="8">
    <source>
        <dbReference type="ARBA" id="ARBA00023136"/>
    </source>
</evidence>
<feature type="domain" description="ABC transmembrane type-1" evidence="10">
    <location>
        <begin position="15"/>
        <end position="204"/>
    </location>
</feature>
<dbReference type="NCBIfam" id="TIGR01726">
    <property type="entry name" value="HEQRo_perm_3TM"/>
    <property type="match status" value="1"/>
</dbReference>
<keyword evidence="6" id="KW-0029">Amino-acid transport</keyword>
<protein>
    <submittedName>
        <fullName evidence="11">Amino acid ABC transporter permease</fullName>
    </submittedName>
</protein>
<dbReference type="CDD" id="cd06261">
    <property type="entry name" value="TM_PBP2"/>
    <property type="match status" value="1"/>
</dbReference>
<dbReference type="PANTHER" id="PTHR30614">
    <property type="entry name" value="MEMBRANE COMPONENT OF AMINO ACID ABC TRANSPORTER"/>
    <property type="match status" value="1"/>
</dbReference>